<keyword evidence="3" id="KW-0159">Chromosome partition</keyword>
<dbReference type="SUPFAM" id="SSF46785">
    <property type="entry name" value="Winged helix' DNA-binding domain"/>
    <property type="match status" value="2"/>
</dbReference>
<sequence length="183" mass="20063">MEDKTMVEAALFAATAPLKVEDIVSRTGLDEASVRYALKDLRMEYDFRGSAIMISVAGGAYRMMLRPDCQKFTGVFARPEMPGGVMRTLSTIAYNQPVLQSKLVKVRGPRAYEDVHILRDMGLVSARSVGQTVELSTTPKFAEQFGIGSNSKAAIRKWIEDNAANMRQADGGESAPQDPNDVQ</sequence>
<dbReference type="GeneID" id="41321018"/>
<dbReference type="GO" id="GO:0051301">
    <property type="term" value="P:cell division"/>
    <property type="evidence" value="ECO:0007669"/>
    <property type="project" value="UniProtKB-KW"/>
</dbReference>
<proteinExistence type="predicted"/>
<keyword evidence="1" id="KW-0963">Cytoplasm</keyword>
<keyword evidence="4" id="KW-0131">Cell cycle</keyword>
<dbReference type="InterPro" id="IPR005234">
    <property type="entry name" value="ScpB_csome_segregation"/>
</dbReference>
<evidence type="ECO:0000256" key="4">
    <source>
        <dbReference type="ARBA" id="ARBA00023306"/>
    </source>
</evidence>
<accession>A0A3G3IF30</accession>
<dbReference type="PANTHER" id="PTHR34298:SF2">
    <property type="entry name" value="SEGREGATION AND CONDENSATION PROTEIN B"/>
    <property type="match status" value="1"/>
</dbReference>
<protein>
    <submittedName>
        <fullName evidence="5">Segregation and condensation protein B</fullName>
    </submittedName>
</protein>
<dbReference type="EMBL" id="CP017686">
    <property type="protein sequence ID" value="AYQ54415.1"/>
    <property type="molecule type" value="Genomic_DNA"/>
</dbReference>
<dbReference type="PANTHER" id="PTHR34298">
    <property type="entry name" value="SEGREGATION AND CONDENSATION PROTEIN B"/>
    <property type="match status" value="1"/>
</dbReference>
<dbReference type="InterPro" id="IPR036390">
    <property type="entry name" value="WH_DNA-bd_sf"/>
</dbReference>
<dbReference type="Proteomes" id="UP000273278">
    <property type="component" value="Chromosome"/>
</dbReference>
<evidence type="ECO:0000313" key="6">
    <source>
        <dbReference type="Proteomes" id="UP000273278"/>
    </source>
</evidence>
<evidence type="ECO:0000256" key="2">
    <source>
        <dbReference type="ARBA" id="ARBA00022618"/>
    </source>
</evidence>
<dbReference type="RefSeq" id="WP_015504124.1">
    <property type="nucleotide sequence ID" value="NZ_CAYARL010000008.1"/>
</dbReference>
<evidence type="ECO:0000256" key="1">
    <source>
        <dbReference type="ARBA" id="ARBA00022490"/>
    </source>
</evidence>
<dbReference type="Pfam" id="PF04079">
    <property type="entry name" value="SMC_ScpB"/>
    <property type="match status" value="1"/>
</dbReference>
<organism evidence="5 6">
    <name type="scientific">Methanomethylophilus alvi</name>
    <dbReference type="NCBI Taxonomy" id="1291540"/>
    <lineage>
        <taxon>Archaea</taxon>
        <taxon>Methanobacteriati</taxon>
        <taxon>Thermoplasmatota</taxon>
        <taxon>Thermoplasmata</taxon>
        <taxon>Methanomassiliicoccales</taxon>
        <taxon>Methanomethylophilaceae</taxon>
        <taxon>Methanomethylophilus</taxon>
    </lineage>
</organism>
<reference evidence="5 6" key="1">
    <citation type="submission" date="2016-10" db="EMBL/GenBank/DDBJ databases">
        <title>Complete genome of the TMA-utilizing, human hosted archaeon Methanomethylophilus alvus Gen. nov, sp. nov., strain Mx-05, derived from a pure culture.</title>
        <authorList>
            <person name="Brugere J.-F."/>
            <person name="Ben Hania W."/>
            <person name="Chaudhary P.P."/>
            <person name="Gaci N."/>
            <person name="Borrel G."/>
            <person name="Cao Van Tuat L."/>
            <person name="Fardeau M.-L."/>
            <person name="Harris H.M.B."/>
            <person name="O'Toole P.W."/>
            <person name="Ollivier B."/>
        </authorList>
    </citation>
    <scope>NUCLEOTIDE SEQUENCE [LARGE SCALE GENOMIC DNA]</scope>
    <source>
        <strain evidence="5 6">Mx-05</strain>
    </source>
</reference>
<name>A0A3G3IF30_9ARCH</name>
<gene>
    <name evidence="5" type="ORF">BKD89_01075</name>
</gene>
<evidence type="ECO:0000313" key="5">
    <source>
        <dbReference type="EMBL" id="AYQ54415.1"/>
    </source>
</evidence>
<dbReference type="InterPro" id="IPR036388">
    <property type="entry name" value="WH-like_DNA-bd_sf"/>
</dbReference>
<dbReference type="OMA" id="YGFPEND"/>
<evidence type="ECO:0000256" key="3">
    <source>
        <dbReference type="ARBA" id="ARBA00022829"/>
    </source>
</evidence>
<keyword evidence="2" id="KW-0132">Cell division</keyword>
<dbReference type="AlphaFoldDB" id="A0A3G3IF30"/>
<dbReference type="GO" id="GO:0051304">
    <property type="term" value="P:chromosome separation"/>
    <property type="evidence" value="ECO:0007669"/>
    <property type="project" value="InterPro"/>
</dbReference>
<dbReference type="Gene3D" id="1.10.10.10">
    <property type="entry name" value="Winged helix-like DNA-binding domain superfamily/Winged helix DNA-binding domain"/>
    <property type="match status" value="2"/>
</dbReference>